<dbReference type="EMBL" id="JYDT01002088">
    <property type="protein sequence ID" value="KRY63693.1"/>
    <property type="molecule type" value="Genomic_DNA"/>
</dbReference>
<dbReference type="Proteomes" id="UP000054995">
    <property type="component" value="Unassembled WGS sequence"/>
</dbReference>
<name>A0A0V1DQ55_TRIPS</name>
<evidence type="ECO:0000313" key="2">
    <source>
        <dbReference type="Proteomes" id="UP000054995"/>
    </source>
</evidence>
<evidence type="ECO:0000313" key="1">
    <source>
        <dbReference type="EMBL" id="KRY63693.1"/>
    </source>
</evidence>
<dbReference type="AlphaFoldDB" id="A0A0V1DQ55"/>
<organism evidence="1 2">
    <name type="scientific">Trichinella pseudospiralis</name>
    <name type="common">Parasitic roundworm</name>
    <dbReference type="NCBI Taxonomy" id="6337"/>
    <lineage>
        <taxon>Eukaryota</taxon>
        <taxon>Metazoa</taxon>
        <taxon>Ecdysozoa</taxon>
        <taxon>Nematoda</taxon>
        <taxon>Enoplea</taxon>
        <taxon>Dorylaimia</taxon>
        <taxon>Trichinellida</taxon>
        <taxon>Trichinellidae</taxon>
        <taxon>Trichinella</taxon>
    </lineage>
</organism>
<sequence>LAFVVPSKRKACLVHIESSKLLVFYEAESFVVFSKETRPKEAWQFDSLDESSWPTSECCPRRKSSAFWIQWQKVEAFQGVWYIT</sequence>
<keyword evidence="2" id="KW-1185">Reference proteome</keyword>
<comment type="caution">
    <text evidence="1">The sequence shown here is derived from an EMBL/GenBank/DDBJ whole genome shotgun (WGS) entry which is preliminary data.</text>
</comment>
<feature type="non-terminal residue" evidence="1">
    <location>
        <position position="1"/>
    </location>
</feature>
<accession>A0A0V1DQ55</accession>
<gene>
    <name evidence="1" type="ORF">T4D_6639</name>
</gene>
<proteinExistence type="predicted"/>
<protein>
    <submittedName>
        <fullName evidence="1">Uncharacterized protein</fullName>
    </submittedName>
</protein>
<reference evidence="1 2" key="1">
    <citation type="submission" date="2015-01" db="EMBL/GenBank/DDBJ databases">
        <title>Evolution of Trichinella species and genotypes.</title>
        <authorList>
            <person name="Korhonen P.K."/>
            <person name="Edoardo P."/>
            <person name="Giuseppe L.R."/>
            <person name="Gasser R.B."/>
        </authorList>
    </citation>
    <scope>NUCLEOTIDE SEQUENCE [LARGE SCALE GENOMIC DNA]</scope>
    <source>
        <strain evidence="1">ISS470</strain>
    </source>
</reference>